<organism evidence="3 4">
    <name type="scientific">Thalassotalea marina</name>
    <dbReference type="NCBI Taxonomy" id="1673741"/>
    <lineage>
        <taxon>Bacteria</taxon>
        <taxon>Pseudomonadati</taxon>
        <taxon>Pseudomonadota</taxon>
        <taxon>Gammaproteobacteria</taxon>
        <taxon>Alteromonadales</taxon>
        <taxon>Colwelliaceae</taxon>
        <taxon>Thalassotalea</taxon>
    </lineage>
</organism>
<dbReference type="AlphaFoldDB" id="A0A919BEK6"/>
<comment type="caution">
    <text evidence="3">The sequence shown here is derived from an EMBL/GenBank/DDBJ whole genome shotgun (WGS) entry which is preliminary data.</text>
</comment>
<feature type="transmembrane region" description="Helical" evidence="1">
    <location>
        <begin position="155"/>
        <end position="174"/>
    </location>
</feature>
<feature type="transmembrane region" description="Helical" evidence="1">
    <location>
        <begin position="95"/>
        <end position="119"/>
    </location>
</feature>
<accession>A0A919BEK6</accession>
<name>A0A919BEK6_9GAMM</name>
<feature type="transmembrane region" description="Helical" evidence="1">
    <location>
        <begin position="336"/>
        <end position="354"/>
    </location>
</feature>
<feature type="transmembrane region" description="Helical" evidence="1">
    <location>
        <begin position="266"/>
        <end position="284"/>
    </location>
</feature>
<reference evidence="3" key="2">
    <citation type="submission" date="2020-09" db="EMBL/GenBank/DDBJ databases">
        <authorList>
            <person name="Sun Q."/>
            <person name="Kim S."/>
        </authorList>
    </citation>
    <scope>NUCLEOTIDE SEQUENCE</scope>
    <source>
        <strain evidence="3">KCTC 42731</strain>
    </source>
</reference>
<feature type="transmembrane region" description="Helical" evidence="1">
    <location>
        <begin position="20"/>
        <end position="45"/>
    </location>
</feature>
<feature type="transmembrane region" description="Helical" evidence="1">
    <location>
        <begin position="232"/>
        <end position="254"/>
    </location>
</feature>
<dbReference type="PANTHER" id="PTHR36927:SF1">
    <property type="entry name" value="MDO-LIKE PROTEIN"/>
    <property type="match status" value="1"/>
</dbReference>
<keyword evidence="1" id="KW-0472">Membrane</keyword>
<feature type="transmembrane region" description="Helical" evidence="1">
    <location>
        <begin position="65"/>
        <end position="83"/>
    </location>
</feature>
<evidence type="ECO:0000259" key="2">
    <source>
        <dbReference type="Pfam" id="PF01757"/>
    </source>
</evidence>
<keyword evidence="1" id="KW-1133">Transmembrane helix</keyword>
<feature type="domain" description="Acyltransferase 3" evidence="2">
    <location>
        <begin position="15"/>
        <end position="379"/>
    </location>
</feature>
<dbReference type="InterPro" id="IPR002656">
    <property type="entry name" value="Acyl_transf_3_dom"/>
</dbReference>
<evidence type="ECO:0000313" key="3">
    <source>
        <dbReference type="EMBL" id="GHF85443.1"/>
    </source>
</evidence>
<feature type="transmembrane region" description="Helical" evidence="1">
    <location>
        <begin position="360"/>
        <end position="382"/>
    </location>
</feature>
<sequence length="399" mass="45860">MNIKHSTNHNSPRLHYLDAVRAFALLLGIVFHASLSFMPIFIGWAVMDISTSDFVTYFIHLSHSFRMPLFFMLAGFFSHMAINKTTLQHFVHSRLIRLVMPFVIGWFLLRPLLVAGWVLGADSMKGDVDYLNALNQAFNTFYELPSNLLIGTHLWFLYYLILLSACLTIGIVLFNKMPIVAKSLTQRCNRLLSTVEHNPWILSLLLFPTATVLWLMNAWGLDTPDKSLMPNWPVFGLYALFFGFGIMLHNKPILLEKIVNVGKAKLCFMLVTPLLSLWLASFEANPIFGNYSLTKLVFSFGYALMMWSLIILSLNLGKAIFTKPNKVVRYFADASFWLYFIHLPIVIFLQVAFAELEIYWLLKLLFISLLTVAISLVLYELIIKTTWVKRIFIPIKKNI</sequence>
<keyword evidence="4" id="KW-1185">Reference proteome</keyword>
<keyword evidence="1" id="KW-0812">Transmembrane</keyword>
<dbReference type="Pfam" id="PF01757">
    <property type="entry name" value="Acyl_transf_3"/>
    <property type="match status" value="1"/>
</dbReference>
<evidence type="ECO:0000256" key="1">
    <source>
        <dbReference type="SAM" id="Phobius"/>
    </source>
</evidence>
<dbReference type="RefSeq" id="WP_189768139.1">
    <property type="nucleotide sequence ID" value="NZ_BNCK01000002.1"/>
</dbReference>
<reference evidence="3" key="1">
    <citation type="journal article" date="2014" name="Int. J. Syst. Evol. Microbiol.">
        <title>Complete genome sequence of Corynebacterium casei LMG S-19264T (=DSM 44701T), isolated from a smear-ripened cheese.</title>
        <authorList>
            <consortium name="US DOE Joint Genome Institute (JGI-PGF)"/>
            <person name="Walter F."/>
            <person name="Albersmeier A."/>
            <person name="Kalinowski J."/>
            <person name="Ruckert C."/>
        </authorList>
    </citation>
    <scope>NUCLEOTIDE SEQUENCE</scope>
    <source>
        <strain evidence="3">KCTC 42731</strain>
    </source>
</reference>
<dbReference type="EMBL" id="BNCK01000002">
    <property type="protein sequence ID" value="GHF85443.1"/>
    <property type="molecule type" value="Genomic_DNA"/>
</dbReference>
<feature type="transmembrane region" description="Helical" evidence="1">
    <location>
        <begin position="200"/>
        <end position="220"/>
    </location>
</feature>
<dbReference type="InterPro" id="IPR050623">
    <property type="entry name" value="Glucan_succinyl_AcylTrfase"/>
</dbReference>
<dbReference type="GO" id="GO:0016747">
    <property type="term" value="F:acyltransferase activity, transferring groups other than amino-acyl groups"/>
    <property type="evidence" value="ECO:0007669"/>
    <property type="project" value="InterPro"/>
</dbReference>
<feature type="transmembrane region" description="Helical" evidence="1">
    <location>
        <begin position="296"/>
        <end position="316"/>
    </location>
</feature>
<evidence type="ECO:0000313" key="4">
    <source>
        <dbReference type="Proteomes" id="UP000623842"/>
    </source>
</evidence>
<proteinExistence type="predicted"/>
<dbReference type="PANTHER" id="PTHR36927">
    <property type="entry name" value="BLR4337 PROTEIN"/>
    <property type="match status" value="1"/>
</dbReference>
<protein>
    <recommendedName>
        <fullName evidence="2">Acyltransferase 3 domain-containing protein</fullName>
    </recommendedName>
</protein>
<gene>
    <name evidence="3" type="ORF">GCM10017161_11250</name>
</gene>
<dbReference type="Proteomes" id="UP000623842">
    <property type="component" value="Unassembled WGS sequence"/>
</dbReference>